<dbReference type="HOGENOM" id="CLU_206479_0_0_9"/>
<name>G9YMB5_FLAPL</name>
<evidence type="ECO:0000313" key="2">
    <source>
        <dbReference type="Proteomes" id="UP000004459"/>
    </source>
</evidence>
<proteinExistence type="predicted"/>
<dbReference type="AlphaFoldDB" id="G9YMB5"/>
<gene>
    <name evidence="1" type="ORF">HMPREF0372_00636</name>
</gene>
<comment type="caution">
    <text evidence="1">The sequence shown here is derived from an EMBL/GenBank/DDBJ whole genome shotgun (WGS) entry which is preliminary data.</text>
</comment>
<protein>
    <submittedName>
        <fullName evidence="1">Uncharacterized protein</fullName>
    </submittedName>
</protein>
<dbReference type="Proteomes" id="UP000004459">
    <property type="component" value="Unassembled WGS sequence"/>
</dbReference>
<dbReference type="EMBL" id="AGCK01000043">
    <property type="protein sequence ID" value="EHM54257.1"/>
    <property type="molecule type" value="Genomic_DNA"/>
</dbReference>
<organism evidence="1 2">
    <name type="scientific">Flavonifractor plautii ATCC 29863</name>
    <dbReference type="NCBI Taxonomy" id="411475"/>
    <lineage>
        <taxon>Bacteria</taxon>
        <taxon>Bacillati</taxon>
        <taxon>Bacillota</taxon>
        <taxon>Clostridia</taxon>
        <taxon>Eubacteriales</taxon>
        <taxon>Oscillospiraceae</taxon>
        <taxon>Flavonifractor</taxon>
    </lineage>
</organism>
<sequence length="65" mass="7503">MHNLVSNLKHAPTSQQNIPMRITSFLPYISYYRRISHPLQVILCVLFVKMKKTVRFPSGNSTVSL</sequence>
<accession>G9YMB5</accession>
<evidence type="ECO:0000313" key="1">
    <source>
        <dbReference type="EMBL" id="EHM54257.1"/>
    </source>
</evidence>
<reference evidence="1 2" key="1">
    <citation type="submission" date="2011-08" db="EMBL/GenBank/DDBJ databases">
        <authorList>
            <person name="Weinstock G."/>
            <person name="Sodergren E."/>
            <person name="Clifton S."/>
            <person name="Fulton L."/>
            <person name="Fulton B."/>
            <person name="Courtney L."/>
            <person name="Fronick C."/>
            <person name="Harrison M."/>
            <person name="Strong C."/>
            <person name="Farmer C."/>
            <person name="Delahaunty K."/>
            <person name="Markovic C."/>
            <person name="Hall O."/>
            <person name="Minx P."/>
            <person name="Tomlinson C."/>
            <person name="Mitreva M."/>
            <person name="Hou S."/>
            <person name="Chen J."/>
            <person name="Wollam A."/>
            <person name="Pepin K.H."/>
            <person name="Johnson M."/>
            <person name="Bhonagiri V."/>
            <person name="Zhang X."/>
            <person name="Suruliraj S."/>
            <person name="Warren W."/>
            <person name="Chinwalla A."/>
            <person name="Mardis E.R."/>
            <person name="Wilson R.K."/>
        </authorList>
    </citation>
    <scope>NUCLEOTIDE SEQUENCE [LARGE SCALE GENOMIC DNA]</scope>
    <source>
        <strain evidence="1 2">ATCC 29863</strain>
    </source>
</reference>